<dbReference type="EC" id="6.1.1.21" evidence="2"/>
<dbReference type="OrthoDB" id="1906957at2759"/>
<dbReference type="CDD" id="cd00773">
    <property type="entry name" value="HisRS-like_core"/>
    <property type="match status" value="1"/>
</dbReference>
<dbReference type="InterPro" id="IPR008948">
    <property type="entry name" value="L-Aspartase-like"/>
</dbReference>
<dbReference type="FunFam" id="3.40.50.800:FF:000012">
    <property type="entry name" value="Histidine--tRNA ligase, cytoplasmic"/>
    <property type="match status" value="1"/>
</dbReference>
<dbReference type="SUPFAM" id="SSF55681">
    <property type="entry name" value="Class II aaRS and biotin synthetases"/>
    <property type="match status" value="1"/>
</dbReference>
<dbReference type="Pfam" id="PF03129">
    <property type="entry name" value="HGTP_anticodon"/>
    <property type="match status" value="1"/>
</dbReference>
<dbReference type="InterPro" id="IPR001106">
    <property type="entry name" value="Aromatic_Lyase"/>
</dbReference>
<dbReference type="InterPro" id="IPR036621">
    <property type="entry name" value="Anticodon-bd_dom_sf"/>
</dbReference>
<dbReference type="SUPFAM" id="SSF52954">
    <property type="entry name" value="Class II aaRS ABD-related"/>
    <property type="match status" value="1"/>
</dbReference>
<dbReference type="Proteomes" id="UP000053237">
    <property type="component" value="Unassembled WGS sequence"/>
</dbReference>
<dbReference type="Gene3D" id="1.20.200.10">
    <property type="entry name" value="Fumarase/aspartase (Central domain)"/>
    <property type="match status" value="1"/>
</dbReference>
<dbReference type="GO" id="GO:0004821">
    <property type="term" value="F:histidine-tRNA ligase activity"/>
    <property type="evidence" value="ECO:0007669"/>
    <property type="project" value="UniProtKB-EC"/>
</dbReference>
<evidence type="ECO:0000256" key="8">
    <source>
        <dbReference type="ARBA" id="ARBA00023146"/>
    </source>
</evidence>
<gene>
    <name evidence="11" type="ORF">BN9_076650</name>
</gene>
<dbReference type="Gene3D" id="3.30.930.10">
    <property type="entry name" value="Bira Bifunctional Protein, Domain 2"/>
    <property type="match status" value="1"/>
</dbReference>
<name>A0A024GIW6_9STRA</name>
<feature type="domain" description="Aminoacyl-transfer RNA synthetases class-II family profile" evidence="10">
    <location>
        <begin position="497"/>
        <end position="833"/>
    </location>
</feature>
<dbReference type="CDD" id="cd00859">
    <property type="entry name" value="HisRS_anticodon"/>
    <property type="match status" value="1"/>
</dbReference>
<accession>A0A024GIW6</accession>
<sequence>MAFNVFDRRILLGTSPLSLADICRISLPRANICIDKSLYRDHNPSLPNELPSRTTKDVESVDKQYDNLLDKRLIRVVVVLHIHKFIKWHTDSNVCLSPSAFTHIKFLMELYLLDILPPMTQRTGSSDLTTKDISVQLLAFMEGSGGAIVPSANGSEIKHLEQVISTSDLIRPCSPLEPNERSIFASMGSITLLATASLLVGSLKALVALADATAALTCEVLHVDVNAFCLESAEGDTIGRGARTVANTLRLLLEHSSYSSSVEDGQSTSQSCLECIPQVHGPVHDAIENASKSVEAEVNAPISAASSFSKRGMHPYASRMILAMVNEGIRSLLEGSVERLHCLKEAPLKENAQTSTCKDLSLLDQAENALKAEIEFCLSYFSQEEAKMQARLAEKALRTQQAAAKAEMAQSKEDEKLDAMSAQQREKIMEKRRKKLEKVKEKEKSTQEGLRLGAGTAPLYQFFKHNANTCVWAGHASSLEIVLEALIAKLASGGTRRKPKIAKGTLDFLPFQMQLREKVFNRIQSVFKAHGGQEIATPVFELKETLTGKYGEDSKLIYDLADQGGELLALRYDLTVPFARFMAMHSPGNIKRFQIARVYRRDNPQMARGRFREFFQCDFDIAGFYTTMLPDAEVISLGIEVLQQFQTWIGSFKVKLSHRVFLDAILAICGVPSAKFRPICSAIDKLDKESWDTVRAEMVDEKGLAPDVADKISTFVCKVGKPLELLAELKQMQVFKLNEAASKTLEELEILFGYLRAMDVLQHISFDLSLARGLDYYTGLIYEFVLTDPENQHVGSIAAGGRYDQLVGMFSATGQQIPCVGISIGIERLFSIVQSKAIPEESKKFQSSTQVLVASASACDMSIKLEICKELWRANIAAQVMQIDNPKFTKQLHFALENSIPFMIIIGQDELEKHQVKVKTIASKEEQTVPRVSMVEELLRRGCKRTNVLAVDI</sequence>
<keyword evidence="6" id="KW-0067">ATP-binding</keyword>
<protein>
    <recommendedName>
        <fullName evidence="3">Histidine--tRNA ligase, cytoplasmic</fullName>
        <ecNumber evidence="2">6.1.1.21</ecNumber>
    </recommendedName>
</protein>
<dbReference type="InterPro" id="IPR006195">
    <property type="entry name" value="aa-tRNA-synth_II"/>
</dbReference>
<dbReference type="Pfam" id="PF00221">
    <property type="entry name" value="Lyase_aromatic"/>
    <property type="match status" value="1"/>
</dbReference>
<evidence type="ECO:0000256" key="9">
    <source>
        <dbReference type="ARBA" id="ARBA00047639"/>
    </source>
</evidence>
<dbReference type="SMR" id="A0A024GIW6"/>
<dbReference type="NCBIfam" id="TIGR00442">
    <property type="entry name" value="hisS"/>
    <property type="match status" value="1"/>
</dbReference>
<evidence type="ECO:0000256" key="7">
    <source>
        <dbReference type="ARBA" id="ARBA00022917"/>
    </source>
</evidence>
<dbReference type="GO" id="GO:0005829">
    <property type="term" value="C:cytosol"/>
    <property type="evidence" value="ECO:0007669"/>
    <property type="project" value="TreeGrafter"/>
</dbReference>
<comment type="caution">
    <text evidence="11">The sequence shown here is derived from an EMBL/GenBank/DDBJ whole genome shotgun (WGS) entry which is preliminary data.</text>
</comment>
<organism evidence="11 12">
    <name type="scientific">Albugo candida</name>
    <dbReference type="NCBI Taxonomy" id="65357"/>
    <lineage>
        <taxon>Eukaryota</taxon>
        <taxon>Sar</taxon>
        <taxon>Stramenopiles</taxon>
        <taxon>Oomycota</taxon>
        <taxon>Peronosporomycetes</taxon>
        <taxon>Albuginales</taxon>
        <taxon>Albuginaceae</taxon>
        <taxon>Albugo</taxon>
    </lineage>
</organism>
<dbReference type="InParanoid" id="A0A024GIW6"/>
<keyword evidence="4" id="KW-0436">Ligase</keyword>
<dbReference type="STRING" id="65357.A0A024GIW6"/>
<dbReference type="FunFam" id="3.30.930.10:FF:000061">
    <property type="entry name" value="Histidine--tRNA ligase, cytoplasmic"/>
    <property type="match status" value="1"/>
</dbReference>
<dbReference type="AlphaFoldDB" id="A0A024GIW6"/>
<evidence type="ECO:0000256" key="1">
    <source>
        <dbReference type="ARBA" id="ARBA00008226"/>
    </source>
</evidence>
<evidence type="ECO:0000256" key="6">
    <source>
        <dbReference type="ARBA" id="ARBA00022840"/>
    </source>
</evidence>
<dbReference type="GO" id="GO:0032543">
    <property type="term" value="P:mitochondrial translation"/>
    <property type="evidence" value="ECO:0007669"/>
    <property type="project" value="TreeGrafter"/>
</dbReference>
<dbReference type="InterPro" id="IPR041715">
    <property type="entry name" value="HisRS-like_core"/>
</dbReference>
<reference evidence="11 12" key="1">
    <citation type="submission" date="2012-05" db="EMBL/GenBank/DDBJ databases">
        <title>Recombination and specialization in a pathogen metapopulation.</title>
        <authorList>
            <person name="Gardiner A."/>
            <person name="Kemen E."/>
            <person name="Schultz-Larsen T."/>
            <person name="MacLean D."/>
            <person name="Van Oosterhout C."/>
            <person name="Jones J.D.G."/>
        </authorList>
    </citation>
    <scope>NUCLEOTIDE SEQUENCE [LARGE SCALE GENOMIC DNA]</scope>
    <source>
        <strain evidence="11 12">Ac Nc2</strain>
    </source>
</reference>
<evidence type="ECO:0000313" key="11">
    <source>
        <dbReference type="EMBL" id="CCI46710.1"/>
    </source>
</evidence>
<evidence type="ECO:0000256" key="2">
    <source>
        <dbReference type="ARBA" id="ARBA00012815"/>
    </source>
</evidence>
<dbReference type="GO" id="GO:0003723">
    <property type="term" value="F:RNA binding"/>
    <property type="evidence" value="ECO:0007669"/>
    <property type="project" value="TreeGrafter"/>
</dbReference>
<evidence type="ECO:0000256" key="4">
    <source>
        <dbReference type="ARBA" id="ARBA00022598"/>
    </source>
</evidence>
<dbReference type="InterPro" id="IPR033656">
    <property type="entry name" value="HisRS_anticodon"/>
</dbReference>
<keyword evidence="8" id="KW-0030">Aminoacyl-tRNA synthetase</keyword>
<dbReference type="GO" id="GO:0006427">
    <property type="term" value="P:histidyl-tRNA aminoacylation"/>
    <property type="evidence" value="ECO:0007669"/>
    <property type="project" value="InterPro"/>
</dbReference>
<dbReference type="GO" id="GO:0005524">
    <property type="term" value="F:ATP binding"/>
    <property type="evidence" value="ECO:0007669"/>
    <property type="project" value="UniProtKB-KW"/>
</dbReference>
<comment type="similarity">
    <text evidence="1">Belongs to the class-II aminoacyl-tRNA synthetase family.</text>
</comment>
<proteinExistence type="inferred from homology"/>
<dbReference type="Gene3D" id="3.40.50.800">
    <property type="entry name" value="Anticodon-binding domain"/>
    <property type="match status" value="1"/>
</dbReference>
<evidence type="ECO:0000313" key="12">
    <source>
        <dbReference type="Proteomes" id="UP000053237"/>
    </source>
</evidence>
<dbReference type="PROSITE" id="PS50862">
    <property type="entry name" value="AA_TRNA_LIGASE_II"/>
    <property type="match status" value="1"/>
</dbReference>
<dbReference type="EMBL" id="CAIX01000138">
    <property type="protein sequence ID" value="CCI46710.1"/>
    <property type="molecule type" value="Genomic_DNA"/>
</dbReference>
<dbReference type="GO" id="GO:0005739">
    <property type="term" value="C:mitochondrion"/>
    <property type="evidence" value="ECO:0007669"/>
    <property type="project" value="TreeGrafter"/>
</dbReference>
<keyword evidence="7" id="KW-0648">Protein biosynthesis</keyword>
<dbReference type="InterPro" id="IPR015807">
    <property type="entry name" value="His-tRNA-ligase"/>
</dbReference>
<dbReference type="Pfam" id="PF13393">
    <property type="entry name" value="tRNA-synt_His"/>
    <property type="match status" value="1"/>
</dbReference>
<dbReference type="InterPro" id="IPR004154">
    <property type="entry name" value="Anticodon-bd"/>
</dbReference>
<dbReference type="PANTHER" id="PTHR11476:SF7">
    <property type="entry name" value="HISTIDINE--TRNA LIGASE"/>
    <property type="match status" value="1"/>
</dbReference>
<evidence type="ECO:0000256" key="3">
    <source>
        <dbReference type="ARBA" id="ARBA00015302"/>
    </source>
</evidence>
<keyword evidence="12" id="KW-1185">Reference proteome</keyword>
<dbReference type="InterPro" id="IPR045864">
    <property type="entry name" value="aa-tRNA-synth_II/BPL/LPL"/>
</dbReference>
<dbReference type="PANTHER" id="PTHR11476">
    <property type="entry name" value="HISTIDYL-TRNA SYNTHETASE"/>
    <property type="match status" value="1"/>
</dbReference>
<keyword evidence="5" id="KW-0547">Nucleotide-binding</keyword>
<evidence type="ECO:0000259" key="10">
    <source>
        <dbReference type="PROSITE" id="PS50862"/>
    </source>
</evidence>
<evidence type="ECO:0000256" key="5">
    <source>
        <dbReference type="ARBA" id="ARBA00022741"/>
    </source>
</evidence>
<comment type="catalytic activity">
    <reaction evidence="9">
        <text>tRNA(His) + L-histidine + ATP = L-histidyl-tRNA(His) + AMP + diphosphate + H(+)</text>
        <dbReference type="Rhea" id="RHEA:17313"/>
        <dbReference type="Rhea" id="RHEA-COMP:9665"/>
        <dbReference type="Rhea" id="RHEA-COMP:9689"/>
        <dbReference type="ChEBI" id="CHEBI:15378"/>
        <dbReference type="ChEBI" id="CHEBI:30616"/>
        <dbReference type="ChEBI" id="CHEBI:33019"/>
        <dbReference type="ChEBI" id="CHEBI:57595"/>
        <dbReference type="ChEBI" id="CHEBI:78442"/>
        <dbReference type="ChEBI" id="CHEBI:78527"/>
        <dbReference type="ChEBI" id="CHEBI:456215"/>
        <dbReference type="EC" id="6.1.1.21"/>
    </reaction>
</comment>
<dbReference type="SUPFAM" id="SSF48557">
    <property type="entry name" value="L-aspartase-like"/>
    <property type="match status" value="1"/>
</dbReference>